<keyword evidence="4 6" id="KW-1133">Transmembrane helix</keyword>
<evidence type="ECO:0000256" key="6">
    <source>
        <dbReference type="SAM" id="Phobius"/>
    </source>
</evidence>
<comment type="caution">
    <text evidence="8">The sequence shown here is derived from an EMBL/GenBank/DDBJ whole genome shotgun (WGS) entry which is preliminary data.</text>
</comment>
<feature type="transmembrane region" description="Helical" evidence="6">
    <location>
        <begin position="102"/>
        <end position="121"/>
    </location>
</feature>
<dbReference type="InterPro" id="IPR051791">
    <property type="entry name" value="Pra-immunoreactive"/>
</dbReference>
<accession>A0ABV9Q2Y5</accession>
<protein>
    <submittedName>
        <fullName evidence="8">RDD family protein</fullName>
    </submittedName>
</protein>
<dbReference type="Pfam" id="PF06271">
    <property type="entry name" value="RDD"/>
    <property type="match status" value="1"/>
</dbReference>
<proteinExistence type="predicted"/>
<evidence type="ECO:0000256" key="1">
    <source>
        <dbReference type="ARBA" id="ARBA00004651"/>
    </source>
</evidence>
<evidence type="ECO:0000313" key="8">
    <source>
        <dbReference type="EMBL" id="MFC4768159.1"/>
    </source>
</evidence>
<reference evidence="9" key="1">
    <citation type="journal article" date="2019" name="Int. J. Syst. Evol. Microbiol.">
        <title>The Global Catalogue of Microorganisms (GCM) 10K type strain sequencing project: providing services to taxonomists for standard genome sequencing and annotation.</title>
        <authorList>
            <consortium name="The Broad Institute Genomics Platform"/>
            <consortium name="The Broad Institute Genome Sequencing Center for Infectious Disease"/>
            <person name="Wu L."/>
            <person name="Ma J."/>
        </authorList>
    </citation>
    <scope>NUCLEOTIDE SEQUENCE [LARGE SCALE GENOMIC DNA]</scope>
    <source>
        <strain evidence="9">WYCCWR 12678</strain>
    </source>
</reference>
<name>A0ABV9Q2Y5_9BACL</name>
<feature type="domain" description="RDD" evidence="7">
    <location>
        <begin position="13"/>
        <end position="133"/>
    </location>
</feature>
<keyword evidence="3 6" id="KW-0812">Transmembrane</keyword>
<dbReference type="PANTHER" id="PTHR36115">
    <property type="entry name" value="PROLINE-RICH ANTIGEN HOMOLOG-RELATED"/>
    <property type="match status" value="1"/>
</dbReference>
<keyword evidence="9" id="KW-1185">Reference proteome</keyword>
<evidence type="ECO:0000259" key="7">
    <source>
        <dbReference type="Pfam" id="PF06271"/>
    </source>
</evidence>
<evidence type="ECO:0000256" key="2">
    <source>
        <dbReference type="ARBA" id="ARBA00022475"/>
    </source>
</evidence>
<dbReference type="PANTHER" id="PTHR36115:SF9">
    <property type="entry name" value="LMO1584 PROTEIN"/>
    <property type="match status" value="1"/>
</dbReference>
<feature type="transmembrane region" description="Helical" evidence="6">
    <location>
        <begin position="61"/>
        <end position="82"/>
    </location>
</feature>
<evidence type="ECO:0000256" key="5">
    <source>
        <dbReference type="ARBA" id="ARBA00023136"/>
    </source>
</evidence>
<keyword evidence="2" id="KW-1003">Cell membrane</keyword>
<keyword evidence="5 6" id="KW-0472">Membrane</keyword>
<dbReference type="Proteomes" id="UP001596002">
    <property type="component" value="Unassembled WGS sequence"/>
</dbReference>
<gene>
    <name evidence="8" type="ORF">ACFO8Q_12450</name>
</gene>
<evidence type="ECO:0000256" key="3">
    <source>
        <dbReference type="ARBA" id="ARBA00022692"/>
    </source>
</evidence>
<dbReference type="EMBL" id="JBHSHC010000096">
    <property type="protein sequence ID" value="MFC4768159.1"/>
    <property type="molecule type" value="Genomic_DNA"/>
</dbReference>
<dbReference type="RefSeq" id="WP_380026083.1">
    <property type="nucleotide sequence ID" value="NZ_JBHSHC010000096.1"/>
</dbReference>
<sequence>MEPNEIVSEETRYAGFWIRFGANFLDFLVLTGFTILVYVLLDVDFMNPPLGVELTLNLINVLYFVGLTALYGQTLGKMAVGIRVIKQDGRKVSWGTALLREIIGKLVSAIILMIGYIMAAFDSKKRALHDRIADTYVVKVKR</sequence>
<feature type="transmembrane region" description="Helical" evidence="6">
    <location>
        <begin position="20"/>
        <end position="41"/>
    </location>
</feature>
<evidence type="ECO:0000313" key="9">
    <source>
        <dbReference type="Proteomes" id="UP001596002"/>
    </source>
</evidence>
<dbReference type="InterPro" id="IPR010432">
    <property type="entry name" value="RDD"/>
</dbReference>
<evidence type="ECO:0000256" key="4">
    <source>
        <dbReference type="ARBA" id="ARBA00022989"/>
    </source>
</evidence>
<organism evidence="8 9">
    <name type="scientific">Effusibacillus consociatus</name>
    <dbReference type="NCBI Taxonomy" id="1117041"/>
    <lineage>
        <taxon>Bacteria</taxon>
        <taxon>Bacillati</taxon>
        <taxon>Bacillota</taxon>
        <taxon>Bacilli</taxon>
        <taxon>Bacillales</taxon>
        <taxon>Alicyclobacillaceae</taxon>
        <taxon>Effusibacillus</taxon>
    </lineage>
</organism>
<comment type="subcellular location">
    <subcellularLocation>
        <location evidence="1">Cell membrane</location>
        <topology evidence="1">Multi-pass membrane protein</topology>
    </subcellularLocation>
</comment>